<organism evidence="2 3">
    <name type="scientific">Cognatishimia activa</name>
    <dbReference type="NCBI Taxonomy" id="1715691"/>
    <lineage>
        <taxon>Bacteria</taxon>
        <taxon>Pseudomonadati</taxon>
        <taxon>Pseudomonadota</taxon>
        <taxon>Alphaproteobacteria</taxon>
        <taxon>Rhodobacterales</taxon>
        <taxon>Paracoccaceae</taxon>
        <taxon>Cognatishimia</taxon>
    </lineage>
</organism>
<dbReference type="InterPro" id="IPR006747">
    <property type="entry name" value="DUF599"/>
</dbReference>
<feature type="transmembrane region" description="Helical" evidence="1">
    <location>
        <begin position="187"/>
        <end position="214"/>
    </location>
</feature>
<proteinExistence type="predicted"/>
<dbReference type="RefSeq" id="WP_058316274.1">
    <property type="nucleotide sequence ID" value="NZ_CYTO01000007.1"/>
</dbReference>
<keyword evidence="1" id="KW-0812">Transmembrane</keyword>
<dbReference type="OrthoDB" id="9806874at2"/>
<dbReference type="Proteomes" id="UP000051184">
    <property type="component" value="Unassembled WGS sequence"/>
</dbReference>
<feature type="transmembrane region" description="Helical" evidence="1">
    <location>
        <begin position="116"/>
        <end position="134"/>
    </location>
</feature>
<evidence type="ECO:0000256" key="1">
    <source>
        <dbReference type="SAM" id="Phobius"/>
    </source>
</evidence>
<evidence type="ECO:0000313" key="3">
    <source>
        <dbReference type="Proteomes" id="UP000051184"/>
    </source>
</evidence>
<keyword evidence="1" id="KW-0472">Membrane</keyword>
<dbReference type="AlphaFoldDB" id="A0A0P1IUT7"/>
<dbReference type="STRING" id="1715691.TA5113_00626"/>
<accession>A0A0P1IUT7</accession>
<name>A0A0P1IUT7_9RHOB</name>
<evidence type="ECO:0008006" key="4">
    <source>
        <dbReference type="Google" id="ProtNLM"/>
    </source>
</evidence>
<sequence length="232" mass="25776">MQWIDRLSLFTPSDFVGCVFLFGSWLIIGWIIENPPQKHKSVSVLMITYRREWMRQFILRNPRIYDAQILSNLRQGTAFFASASMIAIGGGLALIGNAEQLTSVASELTLVSAPTIVWEIKLIVMIFFVANSFLKFVWSHRLFGYAAVIMSAVPVDPKDPACIPRADKAADIGIFAAKAYNRGLRSVYFGLAAAAWLGGGYALIVACLLTNFIIFRREFASLSRVALLKETS</sequence>
<protein>
    <recommendedName>
        <fullName evidence="4">DUF599 domain-containing protein</fullName>
    </recommendedName>
</protein>
<reference evidence="3" key="1">
    <citation type="submission" date="2015-09" db="EMBL/GenBank/DDBJ databases">
        <authorList>
            <person name="Rodrigo-Torres Lidia"/>
            <person name="Arahal R.David."/>
        </authorList>
    </citation>
    <scope>NUCLEOTIDE SEQUENCE [LARGE SCALE GENOMIC DNA]</scope>
    <source>
        <strain evidence="3">CECT 5114</strain>
    </source>
</reference>
<keyword evidence="3" id="KW-1185">Reference proteome</keyword>
<dbReference type="EMBL" id="CYUE01000022">
    <property type="protein sequence ID" value="CUK27365.1"/>
    <property type="molecule type" value="Genomic_DNA"/>
</dbReference>
<feature type="transmembrane region" description="Helical" evidence="1">
    <location>
        <begin position="12"/>
        <end position="32"/>
    </location>
</feature>
<feature type="transmembrane region" description="Helical" evidence="1">
    <location>
        <begin position="78"/>
        <end position="96"/>
    </location>
</feature>
<gene>
    <name evidence="2" type="ORF">TA5114_03193</name>
</gene>
<evidence type="ECO:0000313" key="2">
    <source>
        <dbReference type="EMBL" id="CUK27365.1"/>
    </source>
</evidence>
<keyword evidence="1" id="KW-1133">Transmembrane helix</keyword>
<dbReference type="Pfam" id="PF04654">
    <property type="entry name" value="DUF599"/>
    <property type="match status" value="1"/>
</dbReference>